<reference evidence="2 3" key="1">
    <citation type="submission" date="2017-02" db="EMBL/GenBank/DDBJ databases">
        <title>Draft genome of Saccharomonospora sp. 154.</title>
        <authorList>
            <person name="Alonso-Carmona G.S."/>
            <person name="De La Haba R."/>
            <person name="Vera-Gargallo B."/>
            <person name="Sandoval-Trujillo A.H."/>
            <person name="Ramirez-Duran N."/>
            <person name="Ventosa A."/>
        </authorList>
    </citation>
    <scope>NUCLEOTIDE SEQUENCE [LARGE SCALE GENOMIC DNA]</scope>
    <source>
        <strain evidence="2 3">LRS4.154</strain>
    </source>
</reference>
<dbReference type="Proteomes" id="UP000192591">
    <property type="component" value="Unassembled WGS sequence"/>
</dbReference>
<accession>A0A1V9A1X1</accession>
<dbReference type="STRING" id="1962155.B1813_16300"/>
<keyword evidence="3" id="KW-1185">Reference proteome</keyword>
<dbReference type="AlphaFoldDB" id="A0A1V9A1X1"/>
<organism evidence="2 3">
    <name type="scientific">Saccharomonospora piscinae</name>
    <dbReference type="NCBI Taxonomy" id="687388"/>
    <lineage>
        <taxon>Bacteria</taxon>
        <taxon>Bacillati</taxon>
        <taxon>Actinomycetota</taxon>
        <taxon>Actinomycetes</taxon>
        <taxon>Pseudonocardiales</taxon>
        <taxon>Pseudonocardiaceae</taxon>
        <taxon>Saccharomonospora</taxon>
    </lineage>
</organism>
<feature type="compositionally biased region" description="Polar residues" evidence="1">
    <location>
        <begin position="362"/>
        <end position="372"/>
    </location>
</feature>
<dbReference type="EMBL" id="MWIH01000006">
    <property type="protein sequence ID" value="OQO91053.1"/>
    <property type="molecule type" value="Genomic_DNA"/>
</dbReference>
<evidence type="ECO:0000313" key="3">
    <source>
        <dbReference type="Proteomes" id="UP000192591"/>
    </source>
</evidence>
<feature type="region of interest" description="Disordered" evidence="1">
    <location>
        <begin position="351"/>
        <end position="372"/>
    </location>
</feature>
<evidence type="ECO:0000256" key="1">
    <source>
        <dbReference type="SAM" id="MobiDB-lite"/>
    </source>
</evidence>
<gene>
    <name evidence="2" type="ORF">B1813_16300</name>
</gene>
<comment type="caution">
    <text evidence="2">The sequence shown here is derived from an EMBL/GenBank/DDBJ whole genome shotgun (WGS) entry which is preliminary data.</text>
</comment>
<dbReference type="SUPFAM" id="SSF140453">
    <property type="entry name" value="EsxAB dimer-like"/>
    <property type="match status" value="1"/>
</dbReference>
<protein>
    <submittedName>
        <fullName evidence="2">Uncharacterized protein</fullName>
    </submittedName>
</protein>
<dbReference type="InterPro" id="IPR036689">
    <property type="entry name" value="ESAT-6-like_sf"/>
</dbReference>
<dbReference type="RefSeq" id="WP_081193290.1">
    <property type="nucleotide sequence ID" value="NZ_MWIH01000006.1"/>
</dbReference>
<proteinExistence type="predicted"/>
<dbReference type="Gene3D" id="1.20.1260.20">
    <property type="entry name" value="PPE superfamily"/>
    <property type="match status" value="1"/>
</dbReference>
<name>A0A1V9A1X1_SACPI</name>
<sequence length="372" mass="38180">MSNDPLGSIELEEETSYGRTVVEALPFGGGDAVKIFESGASALSDGDLSLSEVQGLATEGTGFVNSCMGTASSLATDPIGTLVGEGLDFLISVCQPLQDLIHMVSGDGPALANAAGNFSAIGEGIVQFGDKFGQDAMAALAGWEGDAAEAAAAKLGEFAKGIRAVAGEAGNISQLLQISSMIMTVIEEFIKALLTELITWLVMIWVPALAAAIPTAGASTAAAGTATGVRVAQTGSRATQQVGKLRRLLDKVHDLLSRLKQWMSRQGNSFREAMDAKRMQAGLARMEVDAAAEAGTRASATARLYNADGGMVGERVTQGFGRSMRGTLSDTAAGQVSADSVAGYVEDAGTAQDAGDIGDDQSAATTSRQLDF</sequence>
<evidence type="ECO:0000313" key="2">
    <source>
        <dbReference type="EMBL" id="OQO91053.1"/>
    </source>
</evidence>
<dbReference type="InterPro" id="IPR038332">
    <property type="entry name" value="PPE_sf"/>
</dbReference>